<dbReference type="Gene3D" id="1.10.238.20">
    <property type="entry name" value="Pheromone/general odorant binding protein domain"/>
    <property type="match status" value="1"/>
</dbReference>
<gene>
    <name evidence="1" type="primary">OBP19</name>
</gene>
<accession>A0A6M3GRU0</accession>
<dbReference type="GO" id="GO:0005549">
    <property type="term" value="F:odorant binding"/>
    <property type="evidence" value="ECO:0007669"/>
    <property type="project" value="InterPro"/>
</dbReference>
<reference evidence="1" key="1">
    <citation type="submission" date="2019-04" db="EMBL/GenBank/DDBJ databases">
        <authorList>
            <person name="Sheng S."/>
        </authorList>
    </citation>
    <scope>NUCLEOTIDE SEQUENCE</scope>
</reference>
<organism evidence="1">
    <name type="scientific">Glyphodes pyloalis</name>
    <name type="common">Lesser mulberry snout moth</name>
    <dbReference type="NCBI Taxonomy" id="1242752"/>
    <lineage>
        <taxon>Eukaryota</taxon>
        <taxon>Metazoa</taxon>
        <taxon>Ecdysozoa</taxon>
        <taxon>Arthropoda</taxon>
        <taxon>Hexapoda</taxon>
        <taxon>Insecta</taxon>
        <taxon>Pterygota</taxon>
        <taxon>Neoptera</taxon>
        <taxon>Endopterygota</taxon>
        <taxon>Lepidoptera</taxon>
        <taxon>Glossata</taxon>
        <taxon>Ditrysia</taxon>
        <taxon>Pyraloidea</taxon>
        <taxon>Crambidae</taxon>
        <taxon>Spilomelinae</taxon>
        <taxon>Glyphodes</taxon>
    </lineage>
</organism>
<sequence length="92" mass="10044">MLGKSMSINIMKSSTILQLGLGTKVLRDIQHYWDPGYQLTDQNIGCALICASNKLHLLQDNGDLDPYYAATFVRSAGGGNYQISCLSPSFIS</sequence>
<dbReference type="EMBL" id="MK819434">
    <property type="protein sequence ID" value="QIJ45729.1"/>
    <property type="molecule type" value="mRNA"/>
</dbReference>
<name>A0A6M3GRU0_GLYPY</name>
<evidence type="ECO:0000313" key="1">
    <source>
        <dbReference type="EMBL" id="QIJ45729.1"/>
    </source>
</evidence>
<dbReference type="InterPro" id="IPR036728">
    <property type="entry name" value="PBP_GOBP_sf"/>
</dbReference>
<dbReference type="SUPFAM" id="SSF47565">
    <property type="entry name" value="Insect pheromone/odorant-binding proteins"/>
    <property type="match status" value="1"/>
</dbReference>
<dbReference type="AlphaFoldDB" id="A0A6M3GRU0"/>
<proteinExistence type="evidence at transcript level"/>
<protein>
    <submittedName>
        <fullName evidence="1">Odorant binding protein</fullName>
    </submittedName>
</protein>